<evidence type="ECO:0000256" key="1">
    <source>
        <dbReference type="SAM" id="Phobius"/>
    </source>
</evidence>
<dbReference type="InterPro" id="IPR012495">
    <property type="entry name" value="TadE-like_dom"/>
</dbReference>
<reference evidence="3 4" key="1">
    <citation type="submission" date="2016-10" db="EMBL/GenBank/DDBJ databases">
        <authorList>
            <person name="de Groot N.N."/>
        </authorList>
    </citation>
    <scope>NUCLEOTIDE SEQUENCE [LARGE SCALE GENOMIC DNA]</scope>
    <source>
        <strain evidence="3 4">CGMCC 4.6945</strain>
    </source>
</reference>
<accession>A0A1I1AQM0</accession>
<sequence length="150" mass="14971">MAMTRRGRRSTVSASPWIARLRAGDDTGSAGVEVVILYPVVLLLLFAIVQGGIVFHARNVARSAANGAVLATQLEDATAGSGVAEANARLDRAGGASLLSGAAVNVERGAAQVTATVSGQALSIVPGLSGITVWATATGSVEQFTSAGAP</sequence>
<proteinExistence type="predicted"/>
<keyword evidence="1" id="KW-0812">Transmembrane</keyword>
<gene>
    <name evidence="3" type="ORF">SAMN05421867_12147</name>
</gene>
<evidence type="ECO:0000259" key="2">
    <source>
        <dbReference type="Pfam" id="PF07811"/>
    </source>
</evidence>
<dbReference type="EMBL" id="FOKA01000021">
    <property type="protein sequence ID" value="SFB40331.1"/>
    <property type="molecule type" value="Genomic_DNA"/>
</dbReference>
<dbReference type="AlphaFoldDB" id="A0A1I1AQM0"/>
<name>A0A1I1AQM0_9CELL</name>
<dbReference type="STRING" id="988821.SAMN05421867_12147"/>
<dbReference type="Proteomes" id="UP000199012">
    <property type="component" value="Unassembled WGS sequence"/>
</dbReference>
<feature type="transmembrane region" description="Helical" evidence="1">
    <location>
        <begin position="34"/>
        <end position="55"/>
    </location>
</feature>
<evidence type="ECO:0000313" key="4">
    <source>
        <dbReference type="Proteomes" id="UP000199012"/>
    </source>
</evidence>
<evidence type="ECO:0000313" key="3">
    <source>
        <dbReference type="EMBL" id="SFB40331.1"/>
    </source>
</evidence>
<organism evidence="3 4">
    <name type="scientific">Cellulomonas marina</name>
    <dbReference type="NCBI Taxonomy" id="988821"/>
    <lineage>
        <taxon>Bacteria</taxon>
        <taxon>Bacillati</taxon>
        <taxon>Actinomycetota</taxon>
        <taxon>Actinomycetes</taxon>
        <taxon>Micrococcales</taxon>
        <taxon>Cellulomonadaceae</taxon>
        <taxon>Cellulomonas</taxon>
    </lineage>
</organism>
<keyword evidence="4" id="KW-1185">Reference proteome</keyword>
<dbReference type="OrthoDB" id="4220102at2"/>
<protein>
    <submittedName>
        <fullName evidence="3">TadE-like protein</fullName>
    </submittedName>
</protein>
<keyword evidence="1" id="KW-0472">Membrane</keyword>
<dbReference type="Pfam" id="PF07811">
    <property type="entry name" value="TadE"/>
    <property type="match status" value="1"/>
</dbReference>
<feature type="domain" description="TadE-like" evidence="2">
    <location>
        <begin position="28"/>
        <end position="68"/>
    </location>
</feature>
<keyword evidence="1" id="KW-1133">Transmembrane helix</keyword>